<evidence type="ECO:0000313" key="4">
    <source>
        <dbReference type="Proteomes" id="UP000037035"/>
    </source>
</evidence>
<proteinExistence type="predicted"/>
<name>A0A0L6UFD5_9BASI</name>
<keyword evidence="2" id="KW-1133">Transmembrane helix</keyword>
<feature type="transmembrane region" description="Helical" evidence="2">
    <location>
        <begin position="185"/>
        <end position="204"/>
    </location>
</feature>
<sequence length="327" mass="37505">MSEVVLRLFVKLEQLHKKKKCRCQVHIIWDNNKAKTVKTFQRLSGKDKANQNQRTFHQSGKPFQILIWEQFFQLFGSSPVIGEKVSNSSHLATSPSIFLSPQHVYKYMLKNNSLTSSPNFFFIHMSLIFFSLQSKATYFYSKLMNNDLHLFWPTDTEKNTLCLLFQSLCGSTFRPSDQVPGCFQLINLLNFFLIFFLSILFRLCNTTPFKKTERPEKTHSSGNTTPTTSSQTQNSTVYSASNLTSLVVAKDILPLGSQDNQLIYRIKSISYSTSNQDKNPQEANLTINKLKEEVLCLCDDGLIIAQKYLTQQNLEKSNSKWRGSMAK</sequence>
<accession>A0A0L6UFD5</accession>
<protein>
    <submittedName>
        <fullName evidence="3">Uncharacterized protein</fullName>
    </submittedName>
</protein>
<reference evidence="3 4" key="1">
    <citation type="submission" date="2015-08" db="EMBL/GenBank/DDBJ databases">
        <title>Next Generation Sequencing and Analysis of the Genome of Puccinia sorghi L Schw, the Causal Agent of Maize Common Rust.</title>
        <authorList>
            <person name="Rochi L."/>
            <person name="Burguener G."/>
            <person name="Darino M."/>
            <person name="Turjanski A."/>
            <person name="Kreff E."/>
            <person name="Dieguez M.J."/>
            <person name="Sacco F."/>
        </authorList>
    </citation>
    <scope>NUCLEOTIDE SEQUENCE [LARGE SCALE GENOMIC DNA]</scope>
    <source>
        <strain evidence="3 4">RO10H11247</strain>
    </source>
</reference>
<evidence type="ECO:0000256" key="1">
    <source>
        <dbReference type="SAM" id="MobiDB-lite"/>
    </source>
</evidence>
<dbReference type="VEuPathDB" id="FungiDB:VP01_67g3"/>
<keyword evidence="4" id="KW-1185">Reference proteome</keyword>
<feature type="compositionally biased region" description="Low complexity" evidence="1">
    <location>
        <begin position="220"/>
        <end position="235"/>
    </location>
</feature>
<gene>
    <name evidence="3" type="ORF">VP01_67g3</name>
</gene>
<evidence type="ECO:0000256" key="2">
    <source>
        <dbReference type="SAM" id="Phobius"/>
    </source>
</evidence>
<keyword evidence="2" id="KW-0812">Transmembrane</keyword>
<dbReference type="AlphaFoldDB" id="A0A0L6UFD5"/>
<dbReference type="Proteomes" id="UP000037035">
    <property type="component" value="Unassembled WGS sequence"/>
</dbReference>
<feature type="region of interest" description="Disordered" evidence="1">
    <location>
        <begin position="211"/>
        <end position="235"/>
    </location>
</feature>
<evidence type="ECO:0000313" key="3">
    <source>
        <dbReference type="EMBL" id="KNZ46957.1"/>
    </source>
</evidence>
<organism evidence="3 4">
    <name type="scientific">Puccinia sorghi</name>
    <dbReference type="NCBI Taxonomy" id="27349"/>
    <lineage>
        <taxon>Eukaryota</taxon>
        <taxon>Fungi</taxon>
        <taxon>Dikarya</taxon>
        <taxon>Basidiomycota</taxon>
        <taxon>Pucciniomycotina</taxon>
        <taxon>Pucciniomycetes</taxon>
        <taxon>Pucciniales</taxon>
        <taxon>Pucciniaceae</taxon>
        <taxon>Puccinia</taxon>
    </lineage>
</organism>
<keyword evidence="2" id="KW-0472">Membrane</keyword>
<comment type="caution">
    <text evidence="3">The sequence shown here is derived from an EMBL/GenBank/DDBJ whole genome shotgun (WGS) entry which is preliminary data.</text>
</comment>
<dbReference type="EMBL" id="LAVV01012161">
    <property type="protein sequence ID" value="KNZ46957.1"/>
    <property type="molecule type" value="Genomic_DNA"/>
</dbReference>